<feature type="transmembrane region" description="Helical" evidence="6">
    <location>
        <begin position="180"/>
        <end position="200"/>
    </location>
</feature>
<dbReference type="InterPro" id="IPR011547">
    <property type="entry name" value="SLC26A/SulP_dom"/>
</dbReference>
<evidence type="ECO:0000256" key="4">
    <source>
        <dbReference type="ARBA" id="ARBA00023136"/>
    </source>
</evidence>
<dbReference type="VEuPathDB" id="FungiDB:KRP22_7498"/>
<dbReference type="HOGENOM" id="CLU_569229_0_0_1"/>
<comment type="subcellular location">
    <subcellularLocation>
        <location evidence="1">Membrane</location>
        <topology evidence="1">Multi-pass membrane protein</topology>
    </subcellularLocation>
</comment>
<evidence type="ECO:0000256" key="3">
    <source>
        <dbReference type="ARBA" id="ARBA00022989"/>
    </source>
</evidence>
<feature type="transmembrane region" description="Helical" evidence="6">
    <location>
        <begin position="270"/>
        <end position="291"/>
    </location>
</feature>
<dbReference type="InParanoid" id="H3H6C1"/>
<keyword evidence="2 6" id="KW-0812">Transmembrane</keyword>
<dbReference type="AlphaFoldDB" id="H3H6C1"/>
<feature type="region of interest" description="Disordered" evidence="5">
    <location>
        <begin position="448"/>
        <end position="469"/>
    </location>
</feature>
<dbReference type="EMBL" id="DS566536">
    <property type="status" value="NOT_ANNOTATED_CDS"/>
    <property type="molecule type" value="Genomic_DNA"/>
</dbReference>
<accession>H3H6C1</accession>
<dbReference type="STRING" id="164328.H3H6C1"/>
<dbReference type="EnsemblProtists" id="Phyra86220">
    <property type="protein sequence ID" value="Phyra86220"/>
    <property type="gene ID" value="Phyra86220"/>
</dbReference>
<reference evidence="8" key="2">
    <citation type="submission" date="2015-06" db="UniProtKB">
        <authorList>
            <consortium name="EnsemblProtists"/>
        </authorList>
    </citation>
    <scope>IDENTIFICATION</scope>
    <source>
        <strain evidence="8">Pr102</strain>
    </source>
</reference>
<proteinExistence type="predicted"/>
<feature type="compositionally biased region" description="Low complexity" evidence="5">
    <location>
        <begin position="448"/>
        <end position="463"/>
    </location>
</feature>
<evidence type="ECO:0000256" key="6">
    <source>
        <dbReference type="SAM" id="Phobius"/>
    </source>
</evidence>
<dbReference type="Proteomes" id="UP000005238">
    <property type="component" value="Unassembled WGS sequence"/>
</dbReference>
<feature type="transmembrane region" description="Helical" evidence="6">
    <location>
        <begin position="368"/>
        <end position="388"/>
    </location>
</feature>
<keyword evidence="4 6" id="KW-0472">Membrane</keyword>
<keyword evidence="9" id="KW-1185">Reference proteome</keyword>
<dbReference type="Pfam" id="PF00916">
    <property type="entry name" value="Sulfate_transp"/>
    <property type="match status" value="1"/>
</dbReference>
<sequence>MRTSFLDWEDKQLVQIAYEFEKEGIRITWAYVVRRMTKSKRTAAELRLRLASLKRTYGKFVKDFPRCFFGGSAPERCLLSSADARHVGSSGSVAVRRKVEPSGNAVVRRQMGAVTKRSAAVMKPSSSAVMEQLGGASDSSITPAMEQLICALEPSACAVVKRPGNALGTQSSMISVFDSAHDVLLCVPGILGGAFLLVVSQRYDNSFILSAAILVMPVVFFFIMLVGGISMDDARDGGWVDPAMDPATVTDLVNLFDFSQVHWNQLPKQFGTGIGLVILVALSAILDVAAIEIDMGSKVDINYELKTIGWSNVVSGLLGGYTGSYIFSQTVFTYRSKTNSRVVGVIVIIAEFAIVLAPVSVMSYVPRFFFAATLIFIAIDLMIEWLVLTYKKLSLREYAVLWMTFVAVNVVSLNLGIVIGIGIAILNFLLGYLGRQHIHTIIPTITTSSGGTTIPSSSSSSTTWPASRQLQQLTHRRQKL</sequence>
<evidence type="ECO:0000256" key="5">
    <source>
        <dbReference type="SAM" id="MobiDB-lite"/>
    </source>
</evidence>
<feature type="transmembrane region" description="Helical" evidence="6">
    <location>
        <begin position="342"/>
        <end position="362"/>
    </location>
</feature>
<dbReference type="VEuPathDB" id="FungiDB:KRP23_2641"/>
<keyword evidence="3 6" id="KW-1133">Transmembrane helix</keyword>
<evidence type="ECO:0000256" key="1">
    <source>
        <dbReference type="ARBA" id="ARBA00004141"/>
    </source>
</evidence>
<feature type="domain" description="SLC26A/SulP transporter" evidence="7">
    <location>
        <begin position="170"/>
        <end position="400"/>
    </location>
</feature>
<dbReference type="InterPro" id="IPR052706">
    <property type="entry name" value="Membrane-Transporter-like"/>
</dbReference>
<dbReference type="GO" id="GO:0016020">
    <property type="term" value="C:membrane"/>
    <property type="evidence" value="ECO:0000318"/>
    <property type="project" value="GO_Central"/>
</dbReference>
<evidence type="ECO:0000313" key="8">
    <source>
        <dbReference type="EnsemblProtists" id="Phyra86220"/>
    </source>
</evidence>
<evidence type="ECO:0000256" key="2">
    <source>
        <dbReference type="ARBA" id="ARBA00022692"/>
    </source>
</evidence>
<name>H3H6C1_PHYRM</name>
<organism evidence="8 9">
    <name type="scientific">Phytophthora ramorum</name>
    <name type="common">Sudden oak death agent</name>
    <dbReference type="NCBI Taxonomy" id="164328"/>
    <lineage>
        <taxon>Eukaryota</taxon>
        <taxon>Sar</taxon>
        <taxon>Stramenopiles</taxon>
        <taxon>Oomycota</taxon>
        <taxon>Peronosporomycetes</taxon>
        <taxon>Peronosporales</taxon>
        <taxon>Peronosporaceae</taxon>
        <taxon>Phytophthora</taxon>
    </lineage>
</organism>
<dbReference type="PANTHER" id="PTHR43310">
    <property type="entry name" value="SULFATE TRANSPORTER YBAR-RELATED"/>
    <property type="match status" value="1"/>
</dbReference>
<feature type="transmembrane region" description="Helical" evidence="6">
    <location>
        <begin position="207"/>
        <end position="229"/>
    </location>
</feature>
<reference evidence="9" key="1">
    <citation type="journal article" date="2006" name="Science">
        <title>Phytophthora genome sequences uncover evolutionary origins and mechanisms of pathogenesis.</title>
        <authorList>
            <person name="Tyler B.M."/>
            <person name="Tripathy S."/>
            <person name="Zhang X."/>
            <person name="Dehal P."/>
            <person name="Jiang R.H."/>
            <person name="Aerts A."/>
            <person name="Arredondo F.D."/>
            <person name="Baxter L."/>
            <person name="Bensasson D."/>
            <person name="Beynon J.L."/>
            <person name="Chapman J."/>
            <person name="Damasceno C.M."/>
            <person name="Dorrance A.E."/>
            <person name="Dou D."/>
            <person name="Dickerman A.W."/>
            <person name="Dubchak I.L."/>
            <person name="Garbelotto M."/>
            <person name="Gijzen M."/>
            <person name="Gordon S.G."/>
            <person name="Govers F."/>
            <person name="Grunwald N.J."/>
            <person name="Huang W."/>
            <person name="Ivors K.L."/>
            <person name="Jones R.W."/>
            <person name="Kamoun S."/>
            <person name="Krampis K."/>
            <person name="Lamour K.H."/>
            <person name="Lee M.K."/>
            <person name="McDonald W.H."/>
            <person name="Medina M."/>
            <person name="Meijer H.J."/>
            <person name="Nordberg E.K."/>
            <person name="Maclean D.J."/>
            <person name="Ospina-Giraldo M.D."/>
            <person name="Morris P.F."/>
            <person name="Phuntumart V."/>
            <person name="Putnam N.H."/>
            <person name="Rash S."/>
            <person name="Rose J.K."/>
            <person name="Sakihama Y."/>
            <person name="Salamov A.A."/>
            <person name="Savidor A."/>
            <person name="Scheuring C.F."/>
            <person name="Smith B.M."/>
            <person name="Sobral B.W."/>
            <person name="Terry A."/>
            <person name="Torto-Alalibo T.A."/>
            <person name="Win J."/>
            <person name="Xu Z."/>
            <person name="Zhang H."/>
            <person name="Grigoriev I.V."/>
            <person name="Rokhsar D.S."/>
            <person name="Boore J.L."/>
        </authorList>
    </citation>
    <scope>NUCLEOTIDE SEQUENCE [LARGE SCALE GENOMIC DNA]</scope>
    <source>
        <strain evidence="9">Pr102</strain>
    </source>
</reference>
<evidence type="ECO:0000313" key="9">
    <source>
        <dbReference type="Proteomes" id="UP000005238"/>
    </source>
</evidence>
<evidence type="ECO:0000259" key="7">
    <source>
        <dbReference type="Pfam" id="PF00916"/>
    </source>
</evidence>
<feature type="transmembrane region" description="Helical" evidence="6">
    <location>
        <begin position="400"/>
        <end position="433"/>
    </location>
</feature>
<protein>
    <recommendedName>
        <fullName evidence="7">SLC26A/SulP transporter domain-containing protein</fullName>
    </recommendedName>
</protein>
<dbReference type="eggNOG" id="KOG0236">
    <property type="taxonomic scope" value="Eukaryota"/>
</dbReference>
<dbReference type="PANTHER" id="PTHR43310:SF2">
    <property type="entry name" value="SLC26A_SULP TRANSPORTER DOMAIN-CONTAINING PROTEIN"/>
    <property type="match status" value="1"/>
</dbReference>